<dbReference type="EMBL" id="FPAW01000059">
    <property type="protein sequence ID" value="SFU21263.1"/>
    <property type="molecule type" value="Genomic_DNA"/>
</dbReference>
<dbReference type="Proteomes" id="UP000182466">
    <property type="component" value="Unassembled WGS sequence"/>
</dbReference>
<proteinExistence type="predicted"/>
<dbReference type="InterPro" id="IPR002514">
    <property type="entry name" value="Transposase_8"/>
</dbReference>
<dbReference type="InterPro" id="IPR052546">
    <property type="entry name" value="Transposase_8_domain"/>
</dbReference>
<dbReference type="AlphaFoldDB" id="A0A1I7EBM3"/>
<reference evidence="1 2" key="1">
    <citation type="submission" date="2016-10" db="EMBL/GenBank/DDBJ databases">
        <authorList>
            <person name="de Groot N.N."/>
        </authorList>
    </citation>
    <scope>NUCLEOTIDE SEQUENCE [LARGE SCALE GENOMIC DNA]</scope>
    <source>
        <strain evidence="1 2">CGMCC 1.10959</strain>
    </source>
</reference>
<evidence type="ECO:0000313" key="1">
    <source>
        <dbReference type="EMBL" id="SFU21263.1"/>
    </source>
</evidence>
<dbReference type="SUPFAM" id="SSF46689">
    <property type="entry name" value="Homeodomain-like"/>
    <property type="match status" value="1"/>
</dbReference>
<evidence type="ECO:0000313" key="2">
    <source>
        <dbReference type="Proteomes" id="UP000182466"/>
    </source>
</evidence>
<dbReference type="STRING" id="999627.SAMN05216236_15912"/>
<protein>
    <submittedName>
        <fullName evidence="1">Putative transposase</fullName>
    </submittedName>
</protein>
<dbReference type="GO" id="GO:0004803">
    <property type="term" value="F:transposase activity"/>
    <property type="evidence" value="ECO:0007669"/>
    <property type="project" value="InterPro"/>
</dbReference>
<dbReference type="GO" id="GO:0003677">
    <property type="term" value="F:DNA binding"/>
    <property type="evidence" value="ECO:0007669"/>
    <property type="project" value="InterPro"/>
</dbReference>
<dbReference type="GO" id="GO:0006313">
    <property type="term" value="P:DNA transposition"/>
    <property type="evidence" value="ECO:0007669"/>
    <property type="project" value="InterPro"/>
</dbReference>
<sequence length="56" mass="6209">MKKSRFSEEQIIGMIKEQEGGVPTAEVCRKHGISTASFYKYKSKFGGMGCCQTNSN</sequence>
<dbReference type="PANTHER" id="PTHR33609:SF1">
    <property type="entry name" value="TRANSPOSASE"/>
    <property type="match status" value="1"/>
</dbReference>
<dbReference type="Pfam" id="PF01527">
    <property type="entry name" value="HTH_Tnp_1"/>
    <property type="match status" value="1"/>
</dbReference>
<name>A0A1I7EBM3_9RHOB</name>
<dbReference type="PANTHER" id="PTHR33609">
    <property type="entry name" value="LOW CALCIUM RESPONSE LOCUS PROTEIN S"/>
    <property type="match status" value="1"/>
</dbReference>
<organism evidence="1 2">
    <name type="scientific">Sedimentitalea nanhaiensis</name>
    <dbReference type="NCBI Taxonomy" id="999627"/>
    <lineage>
        <taxon>Bacteria</taxon>
        <taxon>Pseudomonadati</taxon>
        <taxon>Pseudomonadota</taxon>
        <taxon>Alphaproteobacteria</taxon>
        <taxon>Rhodobacterales</taxon>
        <taxon>Paracoccaceae</taxon>
        <taxon>Sedimentitalea</taxon>
    </lineage>
</organism>
<keyword evidence="2" id="KW-1185">Reference proteome</keyword>
<dbReference type="InterPro" id="IPR009057">
    <property type="entry name" value="Homeodomain-like_sf"/>
</dbReference>
<gene>
    <name evidence="1" type="ORF">SAMN05216236_15912</name>
</gene>
<accession>A0A1I7EBM3</accession>